<keyword evidence="7" id="KW-0812">Transmembrane</keyword>
<dbReference type="Pfam" id="PF00015">
    <property type="entry name" value="MCPsignal"/>
    <property type="match status" value="1"/>
</dbReference>
<dbReference type="InterPro" id="IPR003660">
    <property type="entry name" value="HAMP_dom"/>
</dbReference>
<accession>A0ABS4FWX0</accession>
<dbReference type="Gene3D" id="3.30.450.20">
    <property type="entry name" value="PAS domain"/>
    <property type="match status" value="2"/>
</dbReference>
<dbReference type="CDD" id="cd12913">
    <property type="entry name" value="PDC1_MCP_like"/>
    <property type="match status" value="1"/>
</dbReference>
<evidence type="ECO:0000256" key="5">
    <source>
        <dbReference type="ARBA" id="ARBA00029447"/>
    </source>
</evidence>
<protein>
    <submittedName>
        <fullName evidence="10">Methyl-accepting chemotaxis protein</fullName>
    </submittedName>
</protein>
<dbReference type="InterPro" id="IPR004089">
    <property type="entry name" value="MCPsignal_dom"/>
</dbReference>
<keyword evidence="11" id="KW-1185">Reference proteome</keyword>
<sequence>MKQLKFKWGRNSFKTVKAKTLLVLLPAFLVTLIAISSVSYQYAKGIITSIIEEKMDVQLGEVSAQITSSIQAHSKLPEVVANTVQSQADTYTLEQYQTILKNALSSNKDTLGMGIYFEPNRYKSDTQFFSTYAYHEGDKIETTEKYSDPSYNYVQQPWYTNGTKEKSMTPPYFDQTLNLSVATVTVPFFDKNKSLLGVVTGDLNLSTIQSYVQETKVGSGGWVTLYDETGLYLAGPDENKLQKVQLEKESNSELAASAKEILSNTRGMVKYTEDGETYRVYHEKVGAGVGWVLTITVPEGQLFSPLYTLLMWIAIISVIGIVVSIAVVLGYSSRISKNLGKVSTLAKSLSDGDFTAHLSIPGEDEFAQMAHHLNEMTLNMRDLLDNINESSLQMAASSEELSTSSEECSKVTQNVVLAIQEVASGSETQMQSTEEAARAMEEMASGVQRIVDSSLAASQTTGDLSEQAQQGGQQMIETAALLKKMEEESILTLGLIQKLNEHSQEVGKISHLISEISTQTNLLALNASIEAARAGEHGKGFAVVADEVKKLAERSKEATNGIIALIDDIQKGNEAASKAMTDSSEQIGEGAARAAEAEHIFQLIIEGLANITVQSHEISSSSQQLMAGAEQINSTVDQLAHIAKETAGHAQTVAASSEEQLASMEEVASSSISLAHLGEGLQEQTSKFKVK</sequence>
<keyword evidence="4 6" id="KW-0807">Transducer</keyword>
<keyword evidence="3 7" id="KW-0472">Membrane</keyword>
<dbReference type="Gene3D" id="1.10.287.950">
    <property type="entry name" value="Methyl-accepting chemotaxis protein"/>
    <property type="match status" value="1"/>
</dbReference>
<dbReference type="CDD" id="cd06225">
    <property type="entry name" value="HAMP"/>
    <property type="match status" value="1"/>
</dbReference>
<evidence type="ECO:0000313" key="11">
    <source>
        <dbReference type="Proteomes" id="UP001519272"/>
    </source>
</evidence>
<feature type="domain" description="Methyl-accepting transducer" evidence="8">
    <location>
        <begin position="404"/>
        <end position="640"/>
    </location>
</feature>
<reference evidence="10 11" key="1">
    <citation type="submission" date="2021-03" db="EMBL/GenBank/DDBJ databases">
        <title>Genomic Encyclopedia of Type Strains, Phase IV (KMG-IV): sequencing the most valuable type-strain genomes for metagenomic binning, comparative biology and taxonomic classification.</title>
        <authorList>
            <person name="Goeker M."/>
        </authorList>
    </citation>
    <scope>NUCLEOTIDE SEQUENCE [LARGE SCALE GENOMIC DNA]</scope>
    <source>
        <strain evidence="10 11">DSM 14349</strain>
    </source>
</reference>
<name>A0ABS4FWX0_9BACL</name>
<dbReference type="SUPFAM" id="SSF103190">
    <property type="entry name" value="Sensory domain-like"/>
    <property type="match status" value="1"/>
</dbReference>
<feature type="domain" description="HAMP" evidence="9">
    <location>
        <begin position="333"/>
        <end position="385"/>
    </location>
</feature>
<dbReference type="Pfam" id="PF22673">
    <property type="entry name" value="MCP-like_PDC_1"/>
    <property type="match status" value="1"/>
</dbReference>
<evidence type="ECO:0000256" key="1">
    <source>
        <dbReference type="ARBA" id="ARBA00004236"/>
    </source>
</evidence>
<dbReference type="PANTHER" id="PTHR32089:SF112">
    <property type="entry name" value="LYSOZYME-LIKE PROTEIN-RELATED"/>
    <property type="match status" value="1"/>
</dbReference>
<dbReference type="PROSITE" id="PS50885">
    <property type="entry name" value="HAMP"/>
    <property type="match status" value="1"/>
</dbReference>
<comment type="similarity">
    <text evidence="5">Belongs to the methyl-accepting chemotaxis (MCP) protein family.</text>
</comment>
<feature type="transmembrane region" description="Helical" evidence="7">
    <location>
        <begin position="309"/>
        <end position="331"/>
    </location>
</feature>
<keyword evidence="7" id="KW-1133">Transmembrane helix</keyword>
<gene>
    <name evidence="10" type="ORF">J2Z32_003712</name>
</gene>
<proteinExistence type="inferred from homology"/>
<dbReference type="SUPFAM" id="SSF58104">
    <property type="entry name" value="Methyl-accepting chemotaxis protein (MCP) signaling domain"/>
    <property type="match status" value="1"/>
</dbReference>
<evidence type="ECO:0000256" key="3">
    <source>
        <dbReference type="ARBA" id="ARBA00023136"/>
    </source>
</evidence>
<dbReference type="InterPro" id="IPR004090">
    <property type="entry name" value="Chemotax_Me-accpt_rcpt"/>
</dbReference>
<evidence type="ECO:0000256" key="6">
    <source>
        <dbReference type="PROSITE-ProRule" id="PRU00284"/>
    </source>
</evidence>
<dbReference type="EMBL" id="JAGGKG010000021">
    <property type="protein sequence ID" value="MBP1907047.1"/>
    <property type="molecule type" value="Genomic_DNA"/>
</dbReference>
<comment type="caution">
    <text evidence="10">The sequence shown here is derived from an EMBL/GenBank/DDBJ whole genome shotgun (WGS) entry which is preliminary data.</text>
</comment>
<dbReference type="PROSITE" id="PS50111">
    <property type="entry name" value="CHEMOTAXIS_TRANSDUC_2"/>
    <property type="match status" value="1"/>
</dbReference>
<evidence type="ECO:0000259" key="8">
    <source>
        <dbReference type="PROSITE" id="PS50111"/>
    </source>
</evidence>
<evidence type="ECO:0000256" key="4">
    <source>
        <dbReference type="ARBA" id="ARBA00023224"/>
    </source>
</evidence>
<dbReference type="CDD" id="cd12912">
    <property type="entry name" value="PDC2_MCP_like"/>
    <property type="match status" value="1"/>
</dbReference>
<dbReference type="PANTHER" id="PTHR32089">
    <property type="entry name" value="METHYL-ACCEPTING CHEMOTAXIS PROTEIN MCPB"/>
    <property type="match status" value="1"/>
</dbReference>
<dbReference type="Gene3D" id="6.10.340.10">
    <property type="match status" value="1"/>
</dbReference>
<dbReference type="SMART" id="SM00283">
    <property type="entry name" value="MA"/>
    <property type="match status" value="1"/>
</dbReference>
<dbReference type="SMART" id="SM00304">
    <property type="entry name" value="HAMP"/>
    <property type="match status" value="1"/>
</dbReference>
<dbReference type="CDD" id="cd11386">
    <property type="entry name" value="MCP_signal"/>
    <property type="match status" value="1"/>
</dbReference>
<comment type="subcellular location">
    <subcellularLocation>
        <location evidence="1">Cell membrane</location>
    </subcellularLocation>
</comment>
<organism evidence="10 11">
    <name type="scientific">Paenibacillus turicensis</name>
    <dbReference type="NCBI Taxonomy" id="160487"/>
    <lineage>
        <taxon>Bacteria</taxon>
        <taxon>Bacillati</taxon>
        <taxon>Bacillota</taxon>
        <taxon>Bacilli</taxon>
        <taxon>Bacillales</taxon>
        <taxon>Paenibacillaceae</taxon>
        <taxon>Paenibacillus</taxon>
    </lineage>
</organism>
<dbReference type="Pfam" id="PF00672">
    <property type="entry name" value="HAMP"/>
    <property type="match status" value="1"/>
</dbReference>
<evidence type="ECO:0000256" key="7">
    <source>
        <dbReference type="SAM" id="Phobius"/>
    </source>
</evidence>
<evidence type="ECO:0000313" key="10">
    <source>
        <dbReference type="EMBL" id="MBP1907047.1"/>
    </source>
</evidence>
<dbReference type="Proteomes" id="UP001519272">
    <property type="component" value="Unassembled WGS sequence"/>
</dbReference>
<dbReference type="RefSeq" id="WP_342453978.1">
    <property type="nucleotide sequence ID" value="NZ_JAGGKG010000021.1"/>
</dbReference>
<evidence type="ECO:0000259" key="9">
    <source>
        <dbReference type="PROSITE" id="PS50885"/>
    </source>
</evidence>
<dbReference type="InterPro" id="IPR029151">
    <property type="entry name" value="Sensor-like_sf"/>
</dbReference>
<evidence type="ECO:0000256" key="2">
    <source>
        <dbReference type="ARBA" id="ARBA00022475"/>
    </source>
</evidence>
<keyword evidence="2" id="KW-1003">Cell membrane</keyword>
<dbReference type="PRINTS" id="PR00260">
    <property type="entry name" value="CHEMTRNSDUCR"/>
</dbReference>